<accession>A0A381UFL6</accession>
<proteinExistence type="predicted"/>
<dbReference type="InterPro" id="IPR052736">
    <property type="entry name" value="Stf3_sulfotransferase"/>
</dbReference>
<dbReference type="Pfam" id="PF13469">
    <property type="entry name" value="Sulfotransfer_3"/>
    <property type="match status" value="1"/>
</dbReference>
<name>A0A381UFL6_9ZZZZ</name>
<evidence type="ECO:0000313" key="1">
    <source>
        <dbReference type="EMBL" id="SVA26521.1"/>
    </source>
</evidence>
<dbReference type="Gene3D" id="3.40.50.300">
    <property type="entry name" value="P-loop containing nucleotide triphosphate hydrolases"/>
    <property type="match status" value="1"/>
</dbReference>
<organism evidence="1">
    <name type="scientific">marine metagenome</name>
    <dbReference type="NCBI Taxonomy" id="408172"/>
    <lineage>
        <taxon>unclassified sequences</taxon>
        <taxon>metagenomes</taxon>
        <taxon>ecological metagenomes</taxon>
    </lineage>
</organism>
<reference evidence="1" key="1">
    <citation type="submission" date="2018-05" db="EMBL/GenBank/DDBJ databases">
        <authorList>
            <person name="Lanie J.A."/>
            <person name="Ng W.-L."/>
            <person name="Kazmierczak K.M."/>
            <person name="Andrzejewski T.M."/>
            <person name="Davidsen T.M."/>
            <person name="Wayne K.J."/>
            <person name="Tettelin H."/>
            <person name="Glass J.I."/>
            <person name="Rusch D."/>
            <person name="Podicherti R."/>
            <person name="Tsui H.-C.T."/>
            <person name="Winkler M.E."/>
        </authorList>
    </citation>
    <scope>NUCLEOTIDE SEQUENCE</scope>
</reference>
<protein>
    <recommendedName>
        <fullName evidence="2">Sulfotransferase domain-containing protein</fullName>
    </recommendedName>
</protein>
<dbReference type="PANTHER" id="PTHR36451:SF1">
    <property type="entry name" value="OMEGA-HYDROXY-BETA-DIHYDROMENAQUINONE-9 SULFOTRANSFERASE STF3"/>
    <property type="match status" value="1"/>
</dbReference>
<dbReference type="PANTHER" id="PTHR36451">
    <property type="entry name" value="PAPS-DEPENDENT SULFOTRANSFERASE STF3"/>
    <property type="match status" value="1"/>
</dbReference>
<dbReference type="AlphaFoldDB" id="A0A381UFL6"/>
<sequence>MFNIDSLLNKVNFPLGEDTYREPLSILLKDYENHSNLTRLGSLSVQRGLVKILKSRGRLFQFINNNNLEEPSSPIIVSGLPRSGTTYLFDLLHCSNEFRGPLTWEIFQMMPIATSRYQQTYKQIKTEAELALLKTLVPKLKNIHPMKAALPEECQLITALDFRSISFSYSSKVPEYASFINNCDYSSALLWHKRFLQALETTYKPNHWLLKDPCHIQHIPEIISVYPEAKFVFIHRDPKDTIASISSLSAHLRAAFSKAVDQKEIGRNSLSFWSKAIQDFLAQRTLINESNVIDINFNEFIVNPVNSAETIFRKFKLSFDRHTREKMEVFINNKSQLGKSPHHYNLDAFNLTADQVSHSFKSYIEKFEL</sequence>
<dbReference type="InterPro" id="IPR027417">
    <property type="entry name" value="P-loop_NTPase"/>
</dbReference>
<gene>
    <name evidence="1" type="ORF">METZ01_LOCUS79375</name>
</gene>
<dbReference type="EMBL" id="UINC01006269">
    <property type="protein sequence ID" value="SVA26521.1"/>
    <property type="molecule type" value="Genomic_DNA"/>
</dbReference>
<dbReference type="SUPFAM" id="SSF52540">
    <property type="entry name" value="P-loop containing nucleoside triphosphate hydrolases"/>
    <property type="match status" value="1"/>
</dbReference>
<evidence type="ECO:0008006" key="2">
    <source>
        <dbReference type="Google" id="ProtNLM"/>
    </source>
</evidence>